<dbReference type="Pfam" id="PF11807">
    <property type="entry name" value="UstYa"/>
    <property type="match status" value="1"/>
</dbReference>
<dbReference type="RefSeq" id="XP_018071246.1">
    <property type="nucleotide sequence ID" value="XM_018209318.1"/>
</dbReference>
<evidence type="ECO:0000313" key="3">
    <source>
        <dbReference type="Proteomes" id="UP000070700"/>
    </source>
</evidence>
<proteinExistence type="inferred from homology"/>
<dbReference type="GO" id="GO:0043386">
    <property type="term" value="P:mycotoxin biosynthetic process"/>
    <property type="evidence" value="ECO:0007669"/>
    <property type="project" value="InterPro"/>
</dbReference>
<dbReference type="OrthoDB" id="3687641at2759"/>
<gene>
    <name evidence="2" type="ORF">LY89DRAFT_585428</name>
</gene>
<reference evidence="2 3" key="1">
    <citation type="submission" date="2015-10" db="EMBL/GenBank/DDBJ databases">
        <title>Full genome of DAOMC 229536 Phialocephala scopiformis, a fungal endophyte of spruce producing the potent anti-insectan compound rugulosin.</title>
        <authorList>
            <consortium name="DOE Joint Genome Institute"/>
            <person name="Walker A.K."/>
            <person name="Frasz S.L."/>
            <person name="Seifert K.A."/>
            <person name="Miller J.D."/>
            <person name="Mondo S.J."/>
            <person name="Labutti K."/>
            <person name="Lipzen A."/>
            <person name="Dockter R."/>
            <person name="Kennedy M."/>
            <person name="Grigoriev I.V."/>
            <person name="Spatafora J.W."/>
        </authorList>
    </citation>
    <scope>NUCLEOTIDE SEQUENCE [LARGE SCALE GENOMIC DNA]</scope>
    <source>
        <strain evidence="2 3">CBS 120377</strain>
    </source>
</reference>
<dbReference type="Proteomes" id="UP000070700">
    <property type="component" value="Unassembled WGS sequence"/>
</dbReference>
<keyword evidence="3" id="KW-1185">Reference proteome</keyword>
<evidence type="ECO:0000313" key="2">
    <source>
        <dbReference type="EMBL" id="KUJ16891.1"/>
    </source>
</evidence>
<dbReference type="PANTHER" id="PTHR33365:SF6">
    <property type="entry name" value="OXIDASE USTYA"/>
    <property type="match status" value="1"/>
</dbReference>
<evidence type="ECO:0000256" key="1">
    <source>
        <dbReference type="ARBA" id="ARBA00035112"/>
    </source>
</evidence>
<organism evidence="2 3">
    <name type="scientific">Mollisia scopiformis</name>
    <name type="common">Conifer needle endophyte fungus</name>
    <name type="synonym">Phialocephala scopiformis</name>
    <dbReference type="NCBI Taxonomy" id="149040"/>
    <lineage>
        <taxon>Eukaryota</taxon>
        <taxon>Fungi</taxon>
        <taxon>Dikarya</taxon>
        <taxon>Ascomycota</taxon>
        <taxon>Pezizomycotina</taxon>
        <taxon>Leotiomycetes</taxon>
        <taxon>Helotiales</taxon>
        <taxon>Mollisiaceae</taxon>
        <taxon>Mollisia</taxon>
    </lineage>
</organism>
<name>A0A194X9P8_MOLSC</name>
<comment type="similarity">
    <text evidence="1">Belongs to the ustYa family.</text>
</comment>
<dbReference type="EMBL" id="KQ947415">
    <property type="protein sequence ID" value="KUJ16891.1"/>
    <property type="molecule type" value="Genomic_DNA"/>
</dbReference>
<dbReference type="AlphaFoldDB" id="A0A194X9P8"/>
<feature type="non-terminal residue" evidence="2">
    <location>
        <position position="1"/>
    </location>
</feature>
<dbReference type="InterPro" id="IPR021765">
    <property type="entry name" value="UstYa-like"/>
</dbReference>
<dbReference type="PANTHER" id="PTHR33365">
    <property type="entry name" value="YALI0B05434P"/>
    <property type="match status" value="1"/>
</dbReference>
<dbReference type="KEGG" id="psco:LY89DRAFT_585428"/>
<dbReference type="GeneID" id="28819044"/>
<protein>
    <submittedName>
        <fullName evidence="2">Uncharacterized protein</fullName>
    </submittedName>
</protein>
<sequence>AGLVWDTPNQFKSNTQYDSSNETLMELAWEALEYNLGSIALSDDYADSLGLPRARRYPWDDSKGLYFLNGYHSIHCLKIIRRTITQLYSNEVPSSHPRHWKHCLDSLLQDTLCVADDTPRHVPVDPLGLPGMGQARACRNWNKLETFATKHWSCWKNVKPTDSSVDGILRFIYCPPDSPYQEKIHQALRNSDDEE</sequence>
<accession>A0A194X9P8</accession>
<dbReference type="InParanoid" id="A0A194X9P8"/>